<dbReference type="Proteomes" id="UP000001058">
    <property type="component" value="Unassembled WGS sequence"/>
</dbReference>
<dbReference type="KEGG" id="vcn:VOLCADRAFT_46383"/>
<sequence>NLPYSDSHIGVRQCFDAPRKTHKSPEPPSLRQHFDAPRKTYKSPEPPSPLTSIP</sequence>
<dbReference type="RefSeq" id="XP_002959121.1">
    <property type="nucleotide sequence ID" value="XM_002959075.1"/>
</dbReference>
<gene>
    <name evidence="2" type="ORF">VOLCADRAFT_46383</name>
</gene>
<evidence type="ECO:0000256" key="1">
    <source>
        <dbReference type="SAM" id="MobiDB-lite"/>
    </source>
</evidence>
<dbReference type="AlphaFoldDB" id="D8UKD4"/>
<evidence type="ECO:0000313" key="3">
    <source>
        <dbReference type="Proteomes" id="UP000001058"/>
    </source>
</evidence>
<feature type="non-terminal residue" evidence="2">
    <location>
        <position position="1"/>
    </location>
</feature>
<dbReference type="InParanoid" id="D8UKD4"/>
<keyword evidence="3" id="KW-1185">Reference proteome</keyword>
<organism evidence="3">
    <name type="scientific">Volvox carteri f. nagariensis</name>
    <dbReference type="NCBI Taxonomy" id="3068"/>
    <lineage>
        <taxon>Eukaryota</taxon>
        <taxon>Viridiplantae</taxon>
        <taxon>Chlorophyta</taxon>
        <taxon>core chlorophytes</taxon>
        <taxon>Chlorophyceae</taxon>
        <taxon>CS clade</taxon>
        <taxon>Chlamydomonadales</taxon>
        <taxon>Volvocaceae</taxon>
        <taxon>Volvox</taxon>
    </lineage>
</organism>
<feature type="region of interest" description="Disordered" evidence="1">
    <location>
        <begin position="1"/>
        <end position="54"/>
    </location>
</feature>
<evidence type="ECO:0000313" key="2">
    <source>
        <dbReference type="EMBL" id="EFJ39820.1"/>
    </source>
</evidence>
<dbReference type="GeneID" id="9625942"/>
<protein>
    <submittedName>
        <fullName evidence="2">Uncharacterized protein</fullName>
    </submittedName>
</protein>
<reference evidence="2 3" key="1">
    <citation type="journal article" date="2010" name="Science">
        <title>Genomic analysis of organismal complexity in the multicellular green alga Volvox carteri.</title>
        <authorList>
            <person name="Prochnik S.E."/>
            <person name="Umen J."/>
            <person name="Nedelcu A.M."/>
            <person name="Hallmann A."/>
            <person name="Miller S.M."/>
            <person name="Nishii I."/>
            <person name="Ferris P."/>
            <person name="Kuo A."/>
            <person name="Mitros T."/>
            <person name="Fritz-Laylin L.K."/>
            <person name="Hellsten U."/>
            <person name="Chapman J."/>
            <person name="Simakov O."/>
            <person name="Rensing S.A."/>
            <person name="Terry A."/>
            <person name="Pangilinan J."/>
            <person name="Kapitonov V."/>
            <person name="Jurka J."/>
            <person name="Salamov A."/>
            <person name="Shapiro H."/>
            <person name="Schmutz J."/>
            <person name="Grimwood J."/>
            <person name="Lindquist E."/>
            <person name="Lucas S."/>
            <person name="Grigoriev I.V."/>
            <person name="Schmitt R."/>
            <person name="Kirk D."/>
            <person name="Rokhsar D.S."/>
        </authorList>
    </citation>
    <scope>NUCLEOTIDE SEQUENCE [LARGE SCALE GENOMIC DNA]</scope>
    <source>
        <strain evidence="3">f. Nagariensis / Eve</strain>
    </source>
</reference>
<dbReference type="EMBL" id="GL378443">
    <property type="protein sequence ID" value="EFJ39820.1"/>
    <property type="molecule type" value="Genomic_DNA"/>
</dbReference>
<name>D8UKD4_VOLCA</name>
<feature type="compositionally biased region" description="Pro residues" evidence="1">
    <location>
        <begin position="44"/>
        <end position="54"/>
    </location>
</feature>
<feature type="non-terminal residue" evidence="2">
    <location>
        <position position="54"/>
    </location>
</feature>
<accession>D8UKD4</accession>
<proteinExistence type="predicted"/>